<dbReference type="PROSITE" id="PS00061">
    <property type="entry name" value="ADH_SHORT"/>
    <property type="match status" value="1"/>
</dbReference>
<keyword evidence="2" id="KW-0560">Oxidoreductase</keyword>
<dbReference type="InterPro" id="IPR036291">
    <property type="entry name" value="NAD(P)-bd_dom_sf"/>
</dbReference>
<dbReference type="RefSeq" id="WP_077806216.1">
    <property type="nucleotide sequence ID" value="NZ_BJXS01000008.1"/>
</dbReference>
<keyword evidence="4" id="KW-1185">Reference proteome</keyword>
<evidence type="ECO:0000313" key="4">
    <source>
        <dbReference type="Proteomes" id="UP000188604"/>
    </source>
</evidence>
<dbReference type="Proteomes" id="UP000188604">
    <property type="component" value="Chromosome"/>
</dbReference>
<comment type="similarity">
    <text evidence="1">Belongs to the short-chain dehydrogenases/reductases (SDR) family.</text>
</comment>
<organism evidence="3 4">
    <name type="scientific">Neoasaia chiangmaiensis</name>
    <dbReference type="NCBI Taxonomy" id="320497"/>
    <lineage>
        <taxon>Bacteria</taxon>
        <taxon>Pseudomonadati</taxon>
        <taxon>Pseudomonadota</taxon>
        <taxon>Alphaproteobacteria</taxon>
        <taxon>Acetobacterales</taxon>
        <taxon>Acetobacteraceae</taxon>
        <taxon>Neoasaia</taxon>
    </lineage>
</organism>
<name>A0A1U9KN73_9PROT</name>
<sequence>MPAPQRDRFRGKNVLITGASQGIGEAAALRFAEEGARVAVNGRHEDKLRAVVDKLPKVDAGPHVVATGDMSKEDDVDRVMRTSLDEMGGLDVLICNAGIMRPSPSEDITLDDLNAVLAVNLTSVILCSRAVLKYWRSNDLKGSILVNSSVHQEIPKPQYLGYSASKGAVGNVVRTLALEYAAHGIRVNGVGPGAIVTPMNDAWVHDPEQYKTVSSHIPMGRPGEGREIADALTFLASEEASYITGQMLYVDGGLTLYADFQKNWSS</sequence>
<dbReference type="InterPro" id="IPR002347">
    <property type="entry name" value="SDR_fam"/>
</dbReference>
<dbReference type="NCBIfam" id="NF005559">
    <property type="entry name" value="PRK07231.1"/>
    <property type="match status" value="1"/>
</dbReference>
<dbReference type="EMBL" id="CP014691">
    <property type="protein sequence ID" value="AQS87243.1"/>
    <property type="molecule type" value="Genomic_DNA"/>
</dbReference>
<dbReference type="OrthoDB" id="9809287at2"/>
<dbReference type="FunFam" id="3.40.50.720:FF:000084">
    <property type="entry name" value="Short-chain dehydrogenase reductase"/>
    <property type="match status" value="1"/>
</dbReference>
<dbReference type="Gene3D" id="3.40.50.720">
    <property type="entry name" value="NAD(P)-binding Rossmann-like Domain"/>
    <property type="match status" value="1"/>
</dbReference>
<protein>
    <submittedName>
        <fullName evidence="3">Sugar dehydrogenase</fullName>
    </submittedName>
</protein>
<dbReference type="SUPFAM" id="SSF51735">
    <property type="entry name" value="NAD(P)-binding Rossmann-fold domains"/>
    <property type="match status" value="1"/>
</dbReference>
<dbReference type="Pfam" id="PF13561">
    <property type="entry name" value="adh_short_C2"/>
    <property type="match status" value="1"/>
</dbReference>
<accession>A0A1U9KN73</accession>
<evidence type="ECO:0000256" key="1">
    <source>
        <dbReference type="ARBA" id="ARBA00006484"/>
    </source>
</evidence>
<dbReference type="AlphaFoldDB" id="A0A1U9KN73"/>
<reference evidence="3 4" key="1">
    <citation type="submission" date="2016-03" db="EMBL/GenBank/DDBJ databases">
        <title>Acetic acid bacteria sequencing.</title>
        <authorList>
            <person name="Brandt J."/>
            <person name="Jakob F."/>
            <person name="Vogel R.F."/>
        </authorList>
    </citation>
    <scope>NUCLEOTIDE SEQUENCE [LARGE SCALE GENOMIC DNA]</scope>
    <source>
        <strain evidence="3 4">NBRC 101099</strain>
    </source>
</reference>
<dbReference type="PRINTS" id="PR00081">
    <property type="entry name" value="GDHRDH"/>
</dbReference>
<dbReference type="KEGG" id="nch:A0U93_04000"/>
<dbReference type="PANTHER" id="PTHR43639:SF1">
    <property type="entry name" value="SHORT-CHAIN DEHYDROGENASE_REDUCTASE FAMILY PROTEIN"/>
    <property type="match status" value="1"/>
</dbReference>
<dbReference type="PRINTS" id="PR00080">
    <property type="entry name" value="SDRFAMILY"/>
</dbReference>
<dbReference type="STRING" id="320497.A0U93_04000"/>
<evidence type="ECO:0000313" key="3">
    <source>
        <dbReference type="EMBL" id="AQS87243.1"/>
    </source>
</evidence>
<evidence type="ECO:0000256" key="2">
    <source>
        <dbReference type="ARBA" id="ARBA00023002"/>
    </source>
</evidence>
<dbReference type="PANTHER" id="PTHR43639">
    <property type="entry name" value="OXIDOREDUCTASE, SHORT-CHAIN DEHYDROGENASE/REDUCTASE FAMILY (AFU_ORTHOLOGUE AFUA_5G02870)"/>
    <property type="match status" value="1"/>
</dbReference>
<proteinExistence type="inferred from homology"/>
<dbReference type="GO" id="GO:0016491">
    <property type="term" value="F:oxidoreductase activity"/>
    <property type="evidence" value="ECO:0007669"/>
    <property type="project" value="UniProtKB-KW"/>
</dbReference>
<dbReference type="InterPro" id="IPR020904">
    <property type="entry name" value="Sc_DH/Rdtase_CS"/>
</dbReference>
<gene>
    <name evidence="3" type="ORF">A0U93_04000</name>
</gene>